<comment type="similarity">
    <text evidence="2 7">Belongs to the Mediator complex subunit 9 family.</text>
</comment>
<organism evidence="9 10">
    <name type="scientific">Candida metapsilosis</name>
    <dbReference type="NCBI Taxonomy" id="273372"/>
    <lineage>
        <taxon>Eukaryota</taxon>
        <taxon>Fungi</taxon>
        <taxon>Dikarya</taxon>
        <taxon>Ascomycota</taxon>
        <taxon>Saccharomycotina</taxon>
        <taxon>Pichiomycetes</taxon>
        <taxon>Debaryomycetaceae</taxon>
        <taxon>Candida/Lodderomyces clade</taxon>
        <taxon>Candida</taxon>
    </lineage>
</organism>
<evidence type="ECO:0000313" key="9">
    <source>
        <dbReference type="EMBL" id="KAG5419481.1"/>
    </source>
</evidence>
<dbReference type="AlphaFoldDB" id="A0A8H8DD50"/>
<protein>
    <recommendedName>
        <fullName evidence="7">Mediator of RNA polymerase II transcription subunit 9</fullName>
    </recommendedName>
    <alternativeName>
        <fullName evidence="7">Mediator complex subunit 9</fullName>
    </alternativeName>
</protein>
<keyword evidence="6 7" id="KW-0539">Nucleus</keyword>
<dbReference type="GO" id="GO:0016592">
    <property type="term" value="C:mediator complex"/>
    <property type="evidence" value="ECO:0007669"/>
    <property type="project" value="InterPro"/>
</dbReference>
<comment type="subunit">
    <text evidence="7">Component of the Mediator complex.</text>
</comment>
<accession>A0A8H8DD50</accession>
<evidence type="ECO:0000313" key="10">
    <source>
        <dbReference type="Proteomes" id="UP000669133"/>
    </source>
</evidence>
<evidence type="ECO:0000256" key="4">
    <source>
        <dbReference type="ARBA" id="ARBA00023159"/>
    </source>
</evidence>
<evidence type="ECO:0000256" key="1">
    <source>
        <dbReference type="ARBA" id="ARBA00004123"/>
    </source>
</evidence>
<feature type="region of interest" description="Disordered" evidence="8">
    <location>
        <begin position="33"/>
        <end position="85"/>
    </location>
</feature>
<comment type="caution">
    <text evidence="9">The sequence shown here is derived from an EMBL/GenBank/DDBJ whole genome shotgun (WGS) entry which is preliminary data.</text>
</comment>
<keyword evidence="5 7" id="KW-0804">Transcription</keyword>
<keyword evidence="10" id="KW-1185">Reference proteome</keyword>
<evidence type="ECO:0000256" key="2">
    <source>
        <dbReference type="ARBA" id="ARBA00008089"/>
    </source>
</evidence>
<dbReference type="GO" id="GO:0006357">
    <property type="term" value="P:regulation of transcription by RNA polymerase II"/>
    <property type="evidence" value="ECO:0007669"/>
    <property type="project" value="InterPro"/>
</dbReference>
<dbReference type="Proteomes" id="UP000669133">
    <property type="component" value="Unassembled WGS sequence"/>
</dbReference>
<evidence type="ECO:0000256" key="7">
    <source>
        <dbReference type="RuleBase" id="RU364145"/>
    </source>
</evidence>
<dbReference type="InterPro" id="IPR011425">
    <property type="entry name" value="Med9"/>
</dbReference>
<dbReference type="Pfam" id="PF07544">
    <property type="entry name" value="Med9"/>
    <property type="match status" value="1"/>
</dbReference>
<dbReference type="GO" id="GO:0003712">
    <property type="term" value="F:transcription coregulator activity"/>
    <property type="evidence" value="ECO:0007669"/>
    <property type="project" value="InterPro"/>
</dbReference>
<evidence type="ECO:0000256" key="6">
    <source>
        <dbReference type="ARBA" id="ARBA00023242"/>
    </source>
</evidence>
<evidence type="ECO:0000256" key="8">
    <source>
        <dbReference type="SAM" id="MobiDB-lite"/>
    </source>
</evidence>
<name>A0A8H8DD50_9ASCO</name>
<keyword evidence="4 7" id="KW-0010">Activator</keyword>
<gene>
    <name evidence="7" type="primary">MED9</name>
    <name evidence="9" type="ORF">I9W82_003248</name>
</gene>
<dbReference type="OrthoDB" id="4092914at2759"/>
<comment type="function">
    <text evidence="7">Component of the Mediator complex, a coactivator involved in the regulated transcription of nearly all RNA polymerase II-dependent genes. Mediator functions as a bridge to convey information from gene-specific regulatory proteins to the basal RNA polymerase II transcription machinery. Mediator is recruited to promoters by direct interactions with regulatory proteins and serves as a scaffold for the assembly of a functional preinitiation complex with RNA polymerase II and the general transcription factors.</text>
</comment>
<sequence length="221" mass="24837">MDTPIGLEGTIGSDYSIENQDDLARFSQLESVGGYSEQESTTVQLPDPKSSSVSPEINYETNKDLLESQQNASRSEKDVYESTPAVAETDSMDISRDEIGAPLSESLEPAYQATPTTKMTNDVTNQSDDPLSKIKQVQLLPELYDILFNFTSGSIHPRDFDKHIGNLRSKLNNLKSYISEIEGIDVTPEMMMNDINRLKENNAKKQNLINTFRDKVRNEFM</sequence>
<feature type="compositionally biased region" description="Polar residues" evidence="8">
    <location>
        <begin position="37"/>
        <end position="55"/>
    </location>
</feature>
<evidence type="ECO:0000256" key="5">
    <source>
        <dbReference type="ARBA" id="ARBA00023163"/>
    </source>
</evidence>
<proteinExistence type="inferred from homology"/>
<reference evidence="9 10" key="1">
    <citation type="submission" date="2020-12" db="EMBL/GenBank/DDBJ databases">
        <title>Effect of drift, selection, and recombination on the evolution of hybrid genomes in Candida yeast pathogens.</title>
        <authorList>
            <person name="Mixao V."/>
            <person name="Ksiezopolska E."/>
            <person name="Saus E."/>
            <person name="Boekhout T."/>
            <person name="Gacser A."/>
            <person name="Gabaldon T."/>
        </authorList>
    </citation>
    <scope>NUCLEOTIDE SEQUENCE [LARGE SCALE GENOMIC DNA]</scope>
    <source>
        <strain evidence="9 10">BP57</strain>
    </source>
</reference>
<evidence type="ECO:0000256" key="3">
    <source>
        <dbReference type="ARBA" id="ARBA00023015"/>
    </source>
</evidence>
<dbReference type="EMBL" id="JAEOAQ010000003">
    <property type="protein sequence ID" value="KAG5419481.1"/>
    <property type="molecule type" value="Genomic_DNA"/>
</dbReference>
<comment type="subcellular location">
    <subcellularLocation>
        <location evidence="1 7">Nucleus</location>
    </subcellularLocation>
</comment>
<keyword evidence="3 7" id="KW-0805">Transcription regulation</keyword>